<proteinExistence type="predicted"/>
<feature type="region of interest" description="Disordered" evidence="2">
    <location>
        <begin position="177"/>
        <end position="274"/>
    </location>
</feature>
<accession>A0A133XKH4</accession>
<dbReference type="Proteomes" id="UP000070186">
    <property type="component" value="Unassembled WGS sequence"/>
</dbReference>
<reference evidence="3 4" key="1">
    <citation type="submission" date="2015-12" db="EMBL/GenBank/DDBJ databases">
        <title>Nitrous oxide reduction kinetics distinguish bacteria harboring typical versus atypical NosZ.</title>
        <authorList>
            <person name="Yoon S."/>
            <person name="Nissen S."/>
            <person name="Park D."/>
            <person name="Sanford R.A."/>
            <person name="Loeffler F.E."/>
        </authorList>
    </citation>
    <scope>NUCLEOTIDE SEQUENCE [LARGE SCALE GENOMIC DNA]</scope>
    <source>
        <strain evidence="3 4">ATCC BAA-841</strain>
    </source>
</reference>
<feature type="compositionally biased region" description="Pro residues" evidence="2">
    <location>
        <begin position="129"/>
        <end position="140"/>
    </location>
</feature>
<keyword evidence="4" id="KW-1185">Reference proteome</keyword>
<feature type="compositionally biased region" description="Basic and acidic residues" evidence="2">
    <location>
        <begin position="215"/>
        <end position="237"/>
    </location>
</feature>
<sequence>MNSNLIRFSALGATIFSGYASAIGFGEITLHSRIGEAIRAEVPVLAASGEALDTACFTLATLGGTDLPVITGARVRLIRNQNGYRLLITGHKPVTEPIFMLGLRANCGVDLQRDYVLMPEAPPSLADLPAPPSNQPPPAQPAGTRTRRASEGETLESIAAALAGDDAGQQQRTLATLRRANPGLDTKEALAEGTSIRLPPPKRRPPPPAADIDEAEQRQTRTYARAERPAPAPKKEAPAAPSRRSPETAGDRLVLGAPPADLKPGDKAAPQRASLSDMEERMLKLETTLHSLNQEVDKLNQALTLTTEALVVQNRLQLALSAQQPTVVAAVAPPPAPASPATGNWLELLLSALAGGSVAVGLAGWLSRRRAPRRDSEMPLAISGYRPEVQVKPEIRTAIAAETPHTPMPAVDIPLDDISIRPYETAETVIDLDESDSALELAEIMLSFGRIRSAAETLALHVEEASPDNIQPWSMLLDLYRRGDMRNEFEMLLPKIREKFNVHVAAWDDSSTPVSGLKALEDYAHITRRIVNSWGEQDCMDYLYELAHDNRAGQRSGFPLEVVEEIALLMRVLESGYSLQRPA</sequence>
<keyword evidence="1" id="KW-0175">Coiled coil</keyword>
<dbReference type="STRING" id="281362.AT959_07190"/>
<gene>
    <name evidence="3" type="ORF">AT959_07190</name>
</gene>
<evidence type="ECO:0000256" key="1">
    <source>
        <dbReference type="SAM" id="Coils"/>
    </source>
</evidence>
<dbReference type="AlphaFoldDB" id="A0A133XKH4"/>
<evidence type="ECO:0000313" key="4">
    <source>
        <dbReference type="Proteomes" id="UP000070186"/>
    </source>
</evidence>
<dbReference type="RefSeq" id="WP_066882095.1">
    <property type="nucleotide sequence ID" value="NZ_LODL01000013.1"/>
</dbReference>
<protein>
    <recommendedName>
        <fullName evidence="5">LysM domain-containing protein</fullName>
    </recommendedName>
</protein>
<feature type="coiled-coil region" evidence="1">
    <location>
        <begin position="275"/>
        <end position="309"/>
    </location>
</feature>
<evidence type="ECO:0008006" key="5">
    <source>
        <dbReference type="Google" id="ProtNLM"/>
    </source>
</evidence>
<feature type="region of interest" description="Disordered" evidence="2">
    <location>
        <begin position="122"/>
        <end position="151"/>
    </location>
</feature>
<dbReference type="EMBL" id="LODL01000013">
    <property type="protein sequence ID" value="KXB31441.1"/>
    <property type="molecule type" value="Genomic_DNA"/>
</dbReference>
<organism evidence="3 4">
    <name type="scientific">Dechloromonas denitrificans</name>
    <dbReference type="NCBI Taxonomy" id="281362"/>
    <lineage>
        <taxon>Bacteria</taxon>
        <taxon>Pseudomonadati</taxon>
        <taxon>Pseudomonadota</taxon>
        <taxon>Betaproteobacteria</taxon>
        <taxon>Rhodocyclales</taxon>
        <taxon>Azonexaceae</taxon>
        <taxon>Dechloromonas</taxon>
    </lineage>
</organism>
<evidence type="ECO:0000313" key="3">
    <source>
        <dbReference type="EMBL" id="KXB31441.1"/>
    </source>
</evidence>
<evidence type="ECO:0000256" key="2">
    <source>
        <dbReference type="SAM" id="MobiDB-lite"/>
    </source>
</evidence>
<name>A0A133XKH4_9RHOO</name>
<comment type="caution">
    <text evidence="3">The sequence shown here is derived from an EMBL/GenBank/DDBJ whole genome shotgun (WGS) entry which is preliminary data.</text>
</comment>